<name>A0A3G1IWG5_9EUKA</name>
<dbReference type="GO" id="GO:0019843">
    <property type="term" value="F:rRNA binding"/>
    <property type="evidence" value="ECO:0007669"/>
    <property type="project" value="UniProtKB-KW"/>
</dbReference>
<sequence>MTLKERVGVVISNMMNKTVVVAVDNRVAHPKYKKIIVRTKKYKAHDDDNSCKIGDFVKICESRPLSKTKHWVVSEILSSTKTTN</sequence>
<dbReference type="CDD" id="cd00364">
    <property type="entry name" value="Ribosomal_uS17"/>
    <property type="match status" value="1"/>
</dbReference>
<evidence type="ECO:0000256" key="1">
    <source>
        <dbReference type="ARBA" id="ARBA00002932"/>
    </source>
</evidence>
<evidence type="ECO:0000256" key="2">
    <source>
        <dbReference type="ARBA" id="ARBA00010254"/>
    </source>
</evidence>
<evidence type="ECO:0000313" key="9">
    <source>
        <dbReference type="EMBL" id="ASQ40414.1"/>
    </source>
</evidence>
<dbReference type="AlphaFoldDB" id="A0A3G1IWG5"/>
<gene>
    <name evidence="9" type="primary">rps17</name>
</gene>
<dbReference type="Gene3D" id="2.40.50.140">
    <property type="entry name" value="Nucleic acid-binding proteins"/>
    <property type="match status" value="1"/>
</dbReference>
<dbReference type="Pfam" id="PF00366">
    <property type="entry name" value="Ribosomal_S17"/>
    <property type="match status" value="1"/>
</dbReference>
<comment type="function">
    <text evidence="1">One of the primary rRNA binding proteins, it binds specifically to the 5'-end of 16S ribosomal RNA.</text>
</comment>
<geneLocation type="plastid" evidence="9"/>
<dbReference type="GO" id="GO:0006412">
    <property type="term" value="P:translation"/>
    <property type="evidence" value="ECO:0007669"/>
    <property type="project" value="InterPro"/>
</dbReference>
<comment type="similarity">
    <text evidence="2 8">Belongs to the universal ribosomal protein uS17 family.</text>
</comment>
<dbReference type="InterPro" id="IPR012340">
    <property type="entry name" value="NA-bd_OB-fold"/>
</dbReference>
<evidence type="ECO:0000256" key="3">
    <source>
        <dbReference type="ARBA" id="ARBA00022730"/>
    </source>
</evidence>
<keyword evidence="4" id="KW-0694">RNA-binding</keyword>
<evidence type="ECO:0000256" key="7">
    <source>
        <dbReference type="ARBA" id="ARBA00035251"/>
    </source>
</evidence>
<evidence type="ECO:0000256" key="8">
    <source>
        <dbReference type="RuleBase" id="RU003872"/>
    </source>
</evidence>
<keyword evidence="3" id="KW-0699">rRNA-binding</keyword>
<dbReference type="InterPro" id="IPR019984">
    <property type="entry name" value="Ribosomal_uS17_bact/chlr"/>
</dbReference>
<dbReference type="PRINTS" id="PR00973">
    <property type="entry name" value="RIBOSOMALS17"/>
</dbReference>
<dbReference type="EMBL" id="MF167427">
    <property type="protein sequence ID" value="ASQ40414.1"/>
    <property type="molecule type" value="Genomic_DNA"/>
</dbReference>
<dbReference type="GO" id="GO:0022627">
    <property type="term" value="C:cytosolic small ribosomal subunit"/>
    <property type="evidence" value="ECO:0007669"/>
    <property type="project" value="TreeGrafter"/>
</dbReference>
<dbReference type="NCBIfam" id="TIGR03635">
    <property type="entry name" value="uS17_bact"/>
    <property type="match status" value="1"/>
</dbReference>
<dbReference type="InterPro" id="IPR000266">
    <property type="entry name" value="Ribosomal_uS17"/>
</dbReference>
<keyword evidence="5 8" id="KW-0689">Ribosomal protein</keyword>
<protein>
    <recommendedName>
        <fullName evidence="7">Small ribosomal subunit protein uS17c</fullName>
    </recommendedName>
</protein>
<dbReference type="SUPFAM" id="SSF50249">
    <property type="entry name" value="Nucleic acid-binding proteins"/>
    <property type="match status" value="1"/>
</dbReference>
<keyword evidence="9" id="KW-0934">Plastid</keyword>
<proteinExistence type="inferred from homology"/>
<dbReference type="PANTHER" id="PTHR10744:SF1">
    <property type="entry name" value="SMALL RIBOSOMAL SUBUNIT PROTEIN US17M"/>
    <property type="match status" value="1"/>
</dbReference>
<dbReference type="PANTHER" id="PTHR10744">
    <property type="entry name" value="40S RIBOSOMAL PROTEIN S11 FAMILY MEMBER"/>
    <property type="match status" value="1"/>
</dbReference>
<evidence type="ECO:0000256" key="6">
    <source>
        <dbReference type="ARBA" id="ARBA00023274"/>
    </source>
</evidence>
<dbReference type="HAMAP" id="MF_01345_B">
    <property type="entry name" value="Ribosomal_uS17_B"/>
    <property type="match status" value="1"/>
</dbReference>
<reference evidence="9" key="1">
    <citation type="submission" date="2017-05" db="EMBL/GenBank/DDBJ databases">
        <title>Plastid comparative genomics reveals ancient divergence between Glaucophyte genera.</title>
        <authorList>
            <person name="Figueroa-Martinez F.J."/>
            <person name="Jackson C."/>
            <person name="Reyes-Prieto A."/>
        </authorList>
    </citation>
    <scope>NUCLEOTIDE SEQUENCE</scope>
    <source>
        <strain evidence="9">SAG 4.97</strain>
    </source>
</reference>
<evidence type="ECO:0000256" key="4">
    <source>
        <dbReference type="ARBA" id="ARBA00022884"/>
    </source>
</evidence>
<dbReference type="NCBIfam" id="NF004123">
    <property type="entry name" value="PRK05610.1"/>
    <property type="match status" value="1"/>
</dbReference>
<accession>A0A3G1IWG5</accession>
<dbReference type="GO" id="GO:0003735">
    <property type="term" value="F:structural constituent of ribosome"/>
    <property type="evidence" value="ECO:0007669"/>
    <property type="project" value="InterPro"/>
</dbReference>
<keyword evidence="6 8" id="KW-0687">Ribonucleoprotein</keyword>
<dbReference type="PROSITE" id="PS00056">
    <property type="entry name" value="RIBOSOMAL_S17"/>
    <property type="match status" value="1"/>
</dbReference>
<organism evidence="9">
    <name type="scientific">Cyanoptyche gloeocystis</name>
    <dbReference type="NCBI Taxonomy" id="77922"/>
    <lineage>
        <taxon>Eukaryota</taxon>
        <taxon>Glaucocystophyceae</taxon>
        <taxon>Glaucocystophyceae incertae sedis</taxon>
        <taxon>Cyanoptyche</taxon>
    </lineage>
</organism>
<dbReference type="InterPro" id="IPR019979">
    <property type="entry name" value="Ribosomal_uS17_CS"/>
</dbReference>
<evidence type="ECO:0000256" key="5">
    <source>
        <dbReference type="ARBA" id="ARBA00022980"/>
    </source>
</evidence>